<gene>
    <name evidence="1" type="ORF">S03H2_54978</name>
</gene>
<comment type="caution">
    <text evidence="1">The sequence shown here is derived from an EMBL/GenBank/DDBJ whole genome shotgun (WGS) entry which is preliminary data.</text>
</comment>
<accession>X1HLS8</accession>
<proteinExistence type="predicted"/>
<evidence type="ECO:0000313" key="1">
    <source>
        <dbReference type="EMBL" id="GAH71086.1"/>
    </source>
</evidence>
<organism evidence="1">
    <name type="scientific">marine sediment metagenome</name>
    <dbReference type="NCBI Taxonomy" id="412755"/>
    <lineage>
        <taxon>unclassified sequences</taxon>
        <taxon>metagenomes</taxon>
        <taxon>ecological metagenomes</taxon>
    </lineage>
</organism>
<feature type="non-terminal residue" evidence="1">
    <location>
        <position position="1"/>
    </location>
</feature>
<dbReference type="EMBL" id="BARU01035091">
    <property type="protein sequence ID" value="GAH71086.1"/>
    <property type="molecule type" value="Genomic_DNA"/>
</dbReference>
<name>X1HLS8_9ZZZZ</name>
<reference evidence="1" key="1">
    <citation type="journal article" date="2014" name="Front. Microbiol.">
        <title>High frequency of phylogenetically diverse reductive dehalogenase-homologous genes in deep subseafloor sedimentary metagenomes.</title>
        <authorList>
            <person name="Kawai M."/>
            <person name="Futagami T."/>
            <person name="Toyoda A."/>
            <person name="Takaki Y."/>
            <person name="Nishi S."/>
            <person name="Hori S."/>
            <person name="Arai W."/>
            <person name="Tsubouchi T."/>
            <person name="Morono Y."/>
            <person name="Uchiyama I."/>
            <person name="Ito T."/>
            <person name="Fujiyama A."/>
            <person name="Inagaki F."/>
            <person name="Takami H."/>
        </authorList>
    </citation>
    <scope>NUCLEOTIDE SEQUENCE</scope>
    <source>
        <strain evidence="1">Expedition CK06-06</strain>
    </source>
</reference>
<dbReference type="AlphaFoldDB" id="X1HLS8"/>
<protein>
    <submittedName>
        <fullName evidence="1">Uncharacterized protein</fullName>
    </submittedName>
</protein>
<sequence>AAISPQITPPPLQGFVIPAASPQRVTVEW</sequence>